<sequence length="134" mass="15655">MKALSIQQPWAWLIIRPDLPDPKDRAIAWNNKEIKDIENRNRKTNFRGRFLIHASQKFDHKGLEYIQKNYKLCLGMTVNDFDFGCIIGASILSDCVEHSDSKFFFGKYGYILNDSKPFFPIPYKGKLGFFEVDI</sequence>
<gene>
    <name evidence="1" type="ORF">CFV95_006210</name>
    <name evidence="2" type="ORF">CFV95_007985</name>
    <name evidence="3" type="ORF">CFV95_016530</name>
    <name evidence="4" type="ORF">CFV95_018905</name>
</gene>
<organism evidence="1 5">
    <name type="scientific">Leptospira interrogans</name>
    <dbReference type="NCBI Taxonomy" id="173"/>
    <lineage>
        <taxon>Bacteria</taxon>
        <taxon>Pseudomonadati</taxon>
        <taxon>Spirochaetota</taxon>
        <taxon>Spirochaetia</taxon>
        <taxon>Leptospirales</taxon>
        <taxon>Leptospiraceae</taxon>
        <taxon>Leptospira</taxon>
    </lineage>
</organism>
<evidence type="ECO:0000313" key="1">
    <source>
        <dbReference type="EMBL" id="KAK2618637.1"/>
    </source>
</evidence>
<comment type="caution">
    <text evidence="1">The sequence shown here is derived from an EMBL/GenBank/DDBJ whole genome shotgun (WGS) entry which is preliminary data.</text>
</comment>
<evidence type="ECO:0000313" key="3">
    <source>
        <dbReference type="EMBL" id="KAK2620494.1"/>
    </source>
</evidence>
<dbReference type="Gene3D" id="2.30.130.30">
    <property type="entry name" value="Hypothetical protein"/>
    <property type="match status" value="1"/>
</dbReference>
<evidence type="ECO:0000313" key="2">
    <source>
        <dbReference type="EMBL" id="KAK2618941.1"/>
    </source>
</evidence>
<dbReference type="AlphaFoldDB" id="A0AAV9FYS0"/>
<protein>
    <recommendedName>
        <fullName evidence="6">ASCH domain protein</fullName>
    </recommendedName>
</protein>
<dbReference type="EMBL" id="NKYG02000001">
    <property type="protein sequence ID" value="KAK2618637.1"/>
    <property type="molecule type" value="Genomic_DNA"/>
</dbReference>
<dbReference type="InterPro" id="IPR015947">
    <property type="entry name" value="PUA-like_sf"/>
</dbReference>
<dbReference type="EMBL" id="NKYG02000001">
    <property type="protein sequence ID" value="KAK2620494.1"/>
    <property type="molecule type" value="Genomic_DNA"/>
</dbReference>
<proteinExistence type="predicted"/>
<dbReference type="SUPFAM" id="SSF88697">
    <property type="entry name" value="PUA domain-like"/>
    <property type="match status" value="1"/>
</dbReference>
<dbReference type="Proteomes" id="UP000218471">
    <property type="component" value="Unassembled WGS sequence"/>
</dbReference>
<dbReference type="RefSeq" id="WP_000645970.1">
    <property type="nucleotide sequence ID" value="NZ_CP092672.1"/>
</dbReference>
<dbReference type="EMBL" id="NKYG02000001">
    <property type="protein sequence ID" value="KAK2618941.1"/>
    <property type="molecule type" value="Genomic_DNA"/>
</dbReference>
<accession>A0AAV9FYS0</accession>
<name>A0AAV9FYS0_LEPIR</name>
<evidence type="ECO:0008006" key="6">
    <source>
        <dbReference type="Google" id="ProtNLM"/>
    </source>
</evidence>
<evidence type="ECO:0000313" key="5">
    <source>
        <dbReference type="Proteomes" id="UP000218471"/>
    </source>
</evidence>
<dbReference type="EMBL" id="NKYG02000001">
    <property type="protein sequence ID" value="KAK2620927.1"/>
    <property type="molecule type" value="Genomic_DNA"/>
</dbReference>
<evidence type="ECO:0000313" key="4">
    <source>
        <dbReference type="EMBL" id="KAK2620927.1"/>
    </source>
</evidence>
<reference evidence="1" key="1">
    <citation type="submission" date="2023-10" db="EMBL/GenBank/DDBJ databases">
        <title>Genomic and proteomic analysis of Leptospira interrogans strain CUDO8.</title>
        <authorList>
            <person name="Boonciew P."/>
            <person name="Kurilung A."/>
            <person name="Prapasarakul N."/>
        </authorList>
    </citation>
    <scope>NUCLEOTIDE SEQUENCE</scope>
    <source>
        <strain evidence="1">CUDO8</strain>
    </source>
</reference>